<evidence type="ECO:0000256" key="1">
    <source>
        <dbReference type="SAM" id="MobiDB-lite"/>
    </source>
</evidence>
<feature type="region of interest" description="Disordered" evidence="1">
    <location>
        <begin position="45"/>
        <end position="90"/>
    </location>
</feature>
<feature type="compositionally biased region" description="Low complexity" evidence="1">
    <location>
        <begin position="50"/>
        <end position="84"/>
    </location>
</feature>
<dbReference type="EMBL" id="JACSQP010000006">
    <property type="protein sequence ID" value="MBD7958129.1"/>
    <property type="molecule type" value="Genomic_DNA"/>
</dbReference>
<reference evidence="2 3" key="1">
    <citation type="submission" date="2020-08" db="EMBL/GenBank/DDBJ databases">
        <title>A Genomic Blueprint of the Chicken Gut Microbiome.</title>
        <authorList>
            <person name="Gilroy R."/>
            <person name="Ravi A."/>
            <person name="Getino M."/>
            <person name="Pursley I."/>
            <person name="Horton D.L."/>
            <person name="Alikhan N.-F."/>
            <person name="Baker D."/>
            <person name="Gharbi K."/>
            <person name="Hall N."/>
            <person name="Watson M."/>
            <person name="Adriaenssens E.M."/>
            <person name="Foster-Nyarko E."/>
            <person name="Jarju S."/>
            <person name="Secka A."/>
            <person name="Antonio M."/>
            <person name="Oren A."/>
            <person name="Chaudhuri R."/>
            <person name="La Ragione R.M."/>
            <person name="Hildebrand F."/>
            <person name="Pallen M.J."/>
        </authorList>
    </citation>
    <scope>NUCLEOTIDE SEQUENCE [LARGE SCALE GENOMIC DNA]</scope>
    <source>
        <strain evidence="2 3">Sa4CUA7</strain>
    </source>
</reference>
<gene>
    <name evidence="2" type="ORF">H9651_10805</name>
</gene>
<comment type="caution">
    <text evidence="2">The sequence shown here is derived from an EMBL/GenBank/DDBJ whole genome shotgun (WGS) entry which is preliminary data.</text>
</comment>
<keyword evidence="3" id="KW-1185">Reference proteome</keyword>
<name>A0ABR8S421_9MICO</name>
<evidence type="ECO:0008006" key="4">
    <source>
        <dbReference type="Google" id="ProtNLM"/>
    </source>
</evidence>
<organism evidence="2 3">
    <name type="scientific">Microbacterium pullorum</name>
    <dbReference type="NCBI Taxonomy" id="2762236"/>
    <lineage>
        <taxon>Bacteria</taxon>
        <taxon>Bacillati</taxon>
        <taxon>Actinomycetota</taxon>
        <taxon>Actinomycetes</taxon>
        <taxon>Micrococcales</taxon>
        <taxon>Microbacteriaceae</taxon>
        <taxon>Microbacterium</taxon>
    </lineage>
</organism>
<sequence>MSEPVRRRPSPAVYRRRRLVLLLAVLLVIAGIVLLVWQPWNARAAETERTPTSVSTPTATPSGSPMPSPSADAPETDADAPVADAPDEAEAAGIAECERSAIEVTGVTDKTSYAAGEKPQLTISLANTGAVACTLNVGTTTQVFTISSGDDVWWRSTDCQTEPSDQTVTIDAGQSVTSVTPLVWDRTRSSVSTCGDTDRQTAPGGGSSFHLKVSIGGVDSSESTQFMLY</sequence>
<dbReference type="RefSeq" id="WP_191719337.1">
    <property type="nucleotide sequence ID" value="NZ_JACSQP010000006.1"/>
</dbReference>
<proteinExistence type="predicted"/>
<accession>A0ABR8S421</accession>
<dbReference type="Proteomes" id="UP000648352">
    <property type="component" value="Unassembled WGS sequence"/>
</dbReference>
<evidence type="ECO:0000313" key="3">
    <source>
        <dbReference type="Proteomes" id="UP000648352"/>
    </source>
</evidence>
<evidence type="ECO:0000313" key="2">
    <source>
        <dbReference type="EMBL" id="MBD7958129.1"/>
    </source>
</evidence>
<protein>
    <recommendedName>
        <fullName evidence="4">DUF4232 domain-containing protein</fullName>
    </recommendedName>
</protein>